<dbReference type="OrthoDB" id="2152680at2759"/>
<feature type="compositionally biased region" description="Basic and acidic residues" evidence="1">
    <location>
        <begin position="464"/>
        <end position="474"/>
    </location>
</feature>
<dbReference type="InterPro" id="IPR028115">
    <property type="entry name" value="DUF4484"/>
</dbReference>
<feature type="compositionally biased region" description="Pro residues" evidence="1">
    <location>
        <begin position="435"/>
        <end position="449"/>
    </location>
</feature>
<keyword evidence="4" id="KW-1185">Reference proteome</keyword>
<name>A0A4S2N2A3_9PEZI</name>
<feature type="region of interest" description="Disordered" evidence="1">
    <location>
        <begin position="431"/>
        <end position="491"/>
    </location>
</feature>
<dbReference type="GO" id="GO:0005811">
    <property type="term" value="C:lipid droplet"/>
    <property type="evidence" value="ECO:0007669"/>
    <property type="project" value="TreeGrafter"/>
</dbReference>
<evidence type="ECO:0000313" key="3">
    <source>
        <dbReference type="EMBL" id="TGZ83163.1"/>
    </source>
</evidence>
<sequence length="635" mass="70685">MPDREELPPLAALFVIFFDVKAGYTIGWQRTVGNIDLEGVEFSSLPSGLHNLKEDLVYFVHGQYAGVSAFVNVPAGDEERGALMLSVGALVPLPHGRLGRSWRHTEGLKSLAREFATDITDFTSLEAYFTTHSVSPSSPHPSSRHRRSLSIASLSGHLPPTLSAHHPALSLPSFTSLFGPLIFPLHRFALARKRILVVTHAPVEPACNYVYDISILSNIPQSEIPLLPKEPERLKPLFSVGVHDIPMLEKEGREGRGWVACTTDEILVMKTTLFDVLVRLPPPHAEKAEKRSQWVRVQVKATQRDLRRYRILQRGLRLRYRRRRSLFPDSDEGEVDTPAVGPPSTSSPFSASKNTPQRTQEGRAGVDDDVDGNVEDDEDEDDDDEPPNIEETCEHLTWREIAYTSFIWWASAGENTRSGSGACSLDEQDMDQLVPYPPLPQNPLSPQPPQRSQSRSPSPAHSTSSEHESNDIEVRHRRPPPRPIIHRDPTQGMTMHALPGPELDLIAYFHQFTSRIIKTLANAVEAADNGDDNHDDTEDDNYDLALAYGSGDEGEVADGYGDERRGLLGAQAGVSVEEDRRGESVYVSVEEMEEMGLDRYSKADASVVGEIVGKWWGREVEVQRWRFTCCGVECG</sequence>
<evidence type="ECO:0000259" key="2">
    <source>
        <dbReference type="Pfam" id="PF14831"/>
    </source>
</evidence>
<dbReference type="InParanoid" id="A0A4S2N2A3"/>
<dbReference type="InterPro" id="IPR053056">
    <property type="entry name" value="Lipid_Metab_Assoc_Protein"/>
</dbReference>
<feature type="compositionally biased region" description="Acidic residues" evidence="1">
    <location>
        <begin position="367"/>
        <end position="388"/>
    </location>
</feature>
<dbReference type="AlphaFoldDB" id="A0A4S2N2A3"/>
<reference evidence="3 4" key="1">
    <citation type="submission" date="2019-04" db="EMBL/GenBank/DDBJ databases">
        <title>Comparative genomics and transcriptomics to analyze fruiting body development in filamentous ascomycetes.</title>
        <authorList>
            <consortium name="DOE Joint Genome Institute"/>
            <person name="Lutkenhaus R."/>
            <person name="Traeger S."/>
            <person name="Breuer J."/>
            <person name="Kuo A."/>
            <person name="Lipzen A."/>
            <person name="Pangilinan J."/>
            <person name="Dilworth D."/>
            <person name="Sandor L."/>
            <person name="Poggeler S."/>
            <person name="Barry K."/>
            <person name="Grigoriev I.V."/>
            <person name="Nowrousian M."/>
        </authorList>
    </citation>
    <scope>NUCLEOTIDE SEQUENCE [LARGE SCALE GENOMIC DNA]</scope>
    <source>
        <strain evidence="3 4">CBS 389.68</strain>
    </source>
</reference>
<organism evidence="3 4">
    <name type="scientific">Ascodesmis nigricans</name>
    <dbReference type="NCBI Taxonomy" id="341454"/>
    <lineage>
        <taxon>Eukaryota</taxon>
        <taxon>Fungi</taxon>
        <taxon>Dikarya</taxon>
        <taxon>Ascomycota</taxon>
        <taxon>Pezizomycotina</taxon>
        <taxon>Pezizomycetes</taxon>
        <taxon>Pezizales</taxon>
        <taxon>Ascodesmidaceae</taxon>
        <taxon>Ascodesmis</taxon>
    </lineage>
</organism>
<accession>A0A4S2N2A3</accession>
<dbReference type="InterPro" id="IPR018626">
    <property type="entry name" value="LCHN/Anr2"/>
</dbReference>
<evidence type="ECO:0000256" key="1">
    <source>
        <dbReference type="SAM" id="MobiDB-lite"/>
    </source>
</evidence>
<dbReference type="Pfam" id="PF14831">
    <property type="entry name" value="DUF4484"/>
    <property type="match status" value="1"/>
</dbReference>
<feature type="region of interest" description="Disordered" evidence="1">
    <location>
        <begin position="328"/>
        <end position="395"/>
    </location>
</feature>
<dbReference type="STRING" id="341454.A0A4S2N2A3"/>
<feature type="domain" description="DUF4484" evidence="2">
    <location>
        <begin position="394"/>
        <end position="633"/>
    </location>
</feature>
<dbReference type="Pfam" id="PF09804">
    <property type="entry name" value="DENND11"/>
    <property type="match status" value="1"/>
</dbReference>
<dbReference type="PANTHER" id="PTHR28153">
    <property type="entry name" value="PROTEIN, PUTATIVE-RELATED"/>
    <property type="match status" value="1"/>
</dbReference>
<feature type="compositionally biased region" description="Polar residues" evidence="1">
    <location>
        <begin position="343"/>
        <end position="359"/>
    </location>
</feature>
<evidence type="ECO:0000313" key="4">
    <source>
        <dbReference type="Proteomes" id="UP000298138"/>
    </source>
</evidence>
<proteinExistence type="predicted"/>
<gene>
    <name evidence="3" type="ORF">EX30DRAFT_354353</name>
</gene>
<dbReference type="EMBL" id="ML220114">
    <property type="protein sequence ID" value="TGZ83163.1"/>
    <property type="molecule type" value="Genomic_DNA"/>
</dbReference>
<feature type="compositionally biased region" description="Low complexity" evidence="1">
    <location>
        <begin position="450"/>
        <end position="463"/>
    </location>
</feature>
<dbReference type="PANTHER" id="PTHR28153:SF1">
    <property type="entry name" value="DUF4484 DOMAIN-CONTAINING PROTEIN"/>
    <property type="match status" value="1"/>
</dbReference>
<dbReference type="Proteomes" id="UP000298138">
    <property type="component" value="Unassembled WGS sequence"/>
</dbReference>
<protein>
    <recommendedName>
        <fullName evidence="2">DUF4484 domain-containing protein</fullName>
    </recommendedName>
</protein>